<dbReference type="GO" id="GO:0046047">
    <property type="term" value="P:TTP catabolic process"/>
    <property type="evidence" value="ECO:0007669"/>
    <property type="project" value="TreeGrafter"/>
</dbReference>
<dbReference type="NCBIfam" id="TIGR00444">
    <property type="entry name" value="mazG"/>
    <property type="match status" value="1"/>
</dbReference>
<dbReference type="GO" id="GO:0046052">
    <property type="term" value="P:UTP catabolic process"/>
    <property type="evidence" value="ECO:0007669"/>
    <property type="project" value="TreeGrafter"/>
</dbReference>
<evidence type="ECO:0000259" key="2">
    <source>
        <dbReference type="Pfam" id="PF03819"/>
    </source>
</evidence>
<dbReference type="KEGG" id="ohi:H8790_11850"/>
<dbReference type="RefSeq" id="WP_187332719.1">
    <property type="nucleotide sequence ID" value="NZ_CP060490.1"/>
</dbReference>
<keyword evidence="4" id="KW-1185">Reference proteome</keyword>
<proteinExistence type="predicted"/>
<dbReference type="EMBL" id="CP060490">
    <property type="protein sequence ID" value="QNL44118.1"/>
    <property type="molecule type" value="Genomic_DNA"/>
</dbReference>
<dbReference type="Proteomes" id="UP000515960">
    <property type="component" value="Chromosome"/>
</dbReference>
<dbReference type="InterPro" id="IPR011551">
    <property type="entry name" value="NTP_PyrPHydrolase_MazG"/>
</dbReference>
<feature type="domain" description="NTP pyrophosphohydrolase MazG-like" evidence="2">
    <location>
        <begin position="176"/>
        <end position="236"/>
    </location>
</feature>
<name>A0A7G9B3I7_9FIRM</name>
<feature type="domain" description="NTP pyrophosphohydrolase MazG-like" evidence="2">
    <location>
        <begin position="34"/>
        <end position="107"/>
    </location>
</feature>
<dbReference type="PANTHER" id="PTHR30522">
    <property type="entry name" value="NUCLEOSIDE TRIPHOSPHATE PYROPHOSPHOHYDROLASE"/>
    <property type="match status" value="1"/>
</dbReference>
<dbReference type="GO" id="GO:0006203">
    <property type="term" value="P:dGTP catabolic process"/>
    <property type="evidence" value="ECO:0007669"/>
    <property type="project" value="TreeGrafter"/>
</dbReference>
<dbReference type="GO" id="GO:0006950">
    <property type="term" value="P:response to stress"/>
    <property type="evidence" value="ECO:0007669"/>
    <property type="project" value="UniProtKB-ARBA"/>
</dbReference>
<dbReference type="FunFam" id="1.10.287.1080:FF:000001">
    <property type="entry name" value="Nucleoside triphosphate pyrophosphohydrolase"/>
    <property type="match status" value="1"/>
</dbReference>
<gene>
    <name evidence="3" type="primary">mazG</name>
    <name evidence="3" type="ORF">H8790_11850</name>
</gene>
<dbReference type="GO" id="GO:0046061">
    <property type="term" value="P:dATP catabolic process"/>
    <property type="evidence" value="ECO:0007669"/>
    <property type="project" value="TreeGrafter"/>
</dbReference>
<dbReference type="InterPro" id="IPR048011">
    <property type="entry name" value="NTP-PPase_MazG-like_C"/>
</dbReference>
<dbReference type="Pfam" id="PF03819">
    <property type="entry name" value="MazG"/>
    <property type="match status" value="2"/>
</dbReference>
<feature type="region of interest" description="Disordered" evidence="1">
    <location>
        <begin position="243"/>
        <end position="267"/>
    </location>
</feature>
<dbReference type="EC" id="3.6.1.9" evidence="3"/>
<dbReference type="GO" id="GO:0046081">
    <property type="term" value="P:dUTP catabolic process"/>
    <property type="evidence" value="ECO:0007669"/>
    <property type="project" value="TreeGrafter"/>
</dbReference>
<organism evidence="3 4">
    <name type="scientific">Oscillibacter hominis</name>
    <dbReference type="NCBI Taxonomy" id="2763056"/>
    <lineage>
        <taxon>Bacteria</taxon>
        <taxon>Bacillati</taxon>
        <taxon>Bacillota</taxon>
        <taxon>Clostridia</taxon>
        <taxon>Eubacteriales</taxon>
        <taxon>Oscillospiraceae</taxon>
        <taxon>Oscillibacter</taxon>
    </lineage>
</organism>
<dbReference type="SUPFAM" id="SSF101386">
    <property type="entry name" value="all-alpha NTP pyrophosphatases"/>
    <property type="match status" value="2"/>
</dbReference>
<dbReference type="AlphaFoldDB" id="A0A7G9B3I7"/>
<sequence length="267" mass="29803">MIDFEYRKTYGYKDLLDILRILRAPGGCPWDREQTHESLKRNFLEETYEAVDAIDSGDPHALCEELGDVLMQVVLHAQIEQEQGGFTMDDVVDGVCKKLVYRHPHVFGEGVQAEDSEAVLVNWEALKRAEKGQASTADAMDSVAHALPALWRAEKIQSKAAKAGFEWPTDAGAADKLWEEAQELRRAQEESLAPDGPHGAREEAGDLLFAAVNLVRRAGVDPEEALHGACEKFSRRFRAMESQAGRPLDQMSNEDLSALWQRAKEQS</sequence>
<dbReference type="GO" id="GO:0046076">
    <property type="term" value="P:dTTP catabolic process"/>
    <property type="evidence" value="ECO:0007669"/>
    <property type="project" value="TreeGrafter"/>
</dbReference>
<evidence type="ECO:0000313" key="3">
    <source>
        <dbReference type="EMBL" id="QNL44118.1"/>
    </source>
</evidence>
<dbReference type="CDD" id="cd11529">
    <property type="entry name" value="NTP-PPase_MazG_Cterm"/>
    <property type="match status" value="1"/>
</dbReference>
<dbReference type="Gene3D" id="1.10.287.1080">
    <property type="entry name" value="MazG-like"/>
    <property type="match status" value="2"/>
</dbReference>
<evidence type="ECO:0000256" key="1">
    <source>
        <dbReference type="SAM" id="MobiDB-lite"/>
    </source>
</evidence>
<protein>
    <submittedName>
        <fullName evidence="3">Nucleoside triphosphate pyrophosphohydrolase</fullName>
        <ecNumber evidence="3">3.6.1.9</ecNumber>
    </submittedName>
</protein>
<dbReference type="CDD" id="cd11528">
    <property type="entry name" value="NTP-PPase_MazG_Nterm"/>
    <property type="match status" value="1"/>
</dbReference>
<reference evidence="3 4" key="1">
    <citation type="submission" date="2020-08" db="EMBL/GenBank/DDBJ databases">
        <authorList>
            <person name="Liu C."/>
            <person name="Sun Q."/>
        </authorList>
    </citation>
    <scope>NUCLEOTIDE SEQUENCE [LARGE SCALE GENOMIC DNA]</scope>
    <source>
        <strain evidence="3 4">NSJ-62</strain>
    </source>
</reference>
<dbReference type="InterPro" id="IPR048015">
    <property type="entry name" value="NTP-PPase_MazG-like_N"/>
</dbReference>
<dbReference type="PANTHER" id="PTHR30522:SF0">
    <property type="entry name" value="NUCLEOSIDE TRIPHOSPHATE PYROPHOSPHOHYDROLASE"/>
    <property type="match status" value="1"/>
</dbReference>
<accession>A0A7G9B3I7</accession>
<dbReference type="GO" id="GO:0047429">
    <property type="term" value="F:nucleoside triphosphate diphosphatase activity"/>
    <property type="evidence" value="ECO:0007669"/>
    <property type="project" value="UniProtKB-EC"/>
</dbReference>
<dbReference type="NCBIfam" id="NF007113">
    <property type="entry name" value="PRK09562.1"/>
    <property type="match status" value="1"/>
</dbReference>
<evidence type="ECO:0000313" key="4">
    <source>
        <dbReference type="Proteomes" id="UP000515960"/>
    </source>
</evidence>
<keyword evidence="3" id="KW-0378">Hydrolase</keyword>
<dbReference type="InterPro" id="IPR004518">
    <property type="entry name" value="MazG-like_dom"/>
</dbReference>